<evidence type="ECO:0000259" key="2">
    <source>
        <dbReference type="SMART" id="SM00822"/>
    </source>
</evidence>
<evidence type="ECO:0000313" key="3">
    <source>
        <dbReference type="EMBL" id="MFD2183559.1"/>
    </source>
</evidence>
<feature type="domain" description="Ketoreductase" evidence="2">
    <location>
        <begin position="6"/>
        <end position="189"/>
    </location>
</feature>
<dbReference type="SMART" id="SM00822">
    <property type="entry name" value="PKS_KR"/>
    <property type="match status" value="1"/>
</dbReference>
<comment type="caution">
    <text evidence="3">The sequence shown here is derived from an EMBL/GenBank/DDBJ whole genome shotgun (WGS) entry which is preliminary data.</text>
</comment>
<dbReference type="EMBL" id="JBHUIW010000018">
    <property type="protein sequence ID" value="MFD2183559.1"/>
    <property type="molecule type" value="Genomic_DNA"/>
</dbReference>
<dbReference type="InterPro" id="IPR036291">
    <property type="entry name" value="NAD(P)-bd_dom_sf"/>
</dbReference>
<protein>
    <submittedName>
        <fullName evidence="3">SDR family oxidoreductase</fullName>
    </submittedName>
</protein>
<dbReference type="PANTHER" id="PTHR42879">
    <property type="entry name" value="3-OXOACYL-(ACYL-CARRIER-PROTEIN) REDUCTASE"/>
    <property type="match status" value="1"/>
</dbReference>
<dbReference type="InterPro" id="IPR050259">
    <property type="entry name" value="SDR"/>
</dbReference>
<organism evidence="3 4">
    <name type="scientific">Rhodoplanes azumiensis</name>
    <dbReference type="NCBI Taxonomy" id="1897628"/>
    <lineage>
        <taxon>Bacteria</taxon>
        <taxon>Pseudomonadati</taxon>
        <taxon>Pseudomonadota</taxon>
        <taxon>Alphaproteobacteria</taxon>
        <taxon>Hyphomicrobiales</taxon>
        <taxon>Nitrobacteraceae</taxon>
        <taxon>Rhodoplanes</taxon>
    </lineage>
</organism>
<dbReference type="SUPFAM" id="SSF51735">
    <property type="entry name" value="NAD(P)-binding Rossmann-fold domains"/>
    <property type="match status" value="1"/>
</dbReference>
<dbReference type="InterPro" id="IPR020904">
    <property type="entry name" value="Sc_DH/Rdtase_CS"/>
</dbReference>
<dbReference type="Gene3D" id="3.40.50.720">
    <property type="entry name" value="NAD(P)-binding Rossmann-like Domain"/>
    <property type="match status" value="1"/>
</dbReference>
<accession>A0ABW5ANX8</accession>
<name>A0ABW5ANX8_9BRAD</name>
<dbReference type="PANTHER" id="PTHR42879:SF2">
    <property type="entry name" value="3-OXOACYL-[ACYL-CARRIER-PROTEIN] REDUCTASE FABG"/>
    <property type="match status" value="1"/>
</dbReference>
<sequence>MTTSCGHVLVTGGGRGLGAAIVRAVVAAGHDVTFTVRSATAEAEALIAELRAAAPERKVAFETLDLSDRDAVEAFAKTLEETPTFAGFVHNAGQSYDALAMMLDQAKAEAVMQVNVWSFTRLVGALTRPMMRAKSGRIVAIGSITALQANQGNAAYAASKAALLGYVRTLAIETARTGVTVNYVAPGFIDTAMMVPYEKYRAQMEGQIPARRFARPDEIAAVVSFLLSPAASYVTGAVLPVDGGLSAAIGVHR</sequence>
<dbReference type="InterPro" id="IPR057326">
    <property type="entry name" value="KR_dom"/>
</dbReference>
<dbReference type="Proteomes" id="UP001597314">
    <property type="component" value="Unassembled WGS sequence"/>
</dbReference>
<comment type="similarity">
    <text evidence="1">Belongs to the short-chain dehydrogenases/reductases (SDR) family.</text>
</comment>
<dbReference type="PRINTS" id="PR00081">
    <property type="entry name" value="GDHRDH"/>
</dbReference>
<evidence type="ECO:0000256" key="1">
    <source>
        <dbReference type="ARBA" id="ARBA00006484"/>
    </source>
</evidence>
<reference evidence="4" key="1">
    <citation type="journal article" date="2019" name="Int. J. Syst. Evol. Microbiol.">
        <title>The Global Catalogue of Microorganisms (GCM) 10K type strain sequencing project: providing services to taxonomists for standard genome sequencing and annotation.</title>
        <authorList>
            <consortium name="The Broad Institute Genomics Platform"/>
            <consortium name="The Broad Institute Genome Sequencing Center for Infectious Disease"/>
            <person name="Wu L."/>
            <person name="Ma J."/>
        </authorList>
    </citation>
    <scope>NUCLEOTIDE SEQUENCE [LARGE SCALE GENOMIC DNA]</scope>
    <source>
        <strain evidence="4">CGMCC 1.6774</strain>
    </source>
</reference>
<dbReference type="Pfam" id="PF13561">
    <property type="entry name" value="adh_short_C2"/>
    <property type="match status" value="1"/>
</dbReference>
<dbReference type="PRINTS" id="PR00080">
    <property type="entry name" value="SDRFAMILY"/>
</dbReference>
<evidence type="ECO:0000313" key="4">
    <source>
        <dbReference type="Proteomes" id="UP001597314"/>
    </source>
</evidence>
<proteinExistence type="inferred from homology"/>
<dbReference type="RefSeq" id="WP_378478718.1">
    <property type="nucleotide sequence ID" value="NZ_JBHUIW010000018.1"/>
</dbReference>
<keyword evidence="4" id="KW-1185">Reference proteome</keyword>
<gene>
    <name evidence="3" type="ORF">ACFSOX_15495</name>
</gene>
<dbReference type="PROSITE" id="PS00061">
    <property type="entry name" value="ADH_SHORT"/>
    <property type="match status" value="1"/>
</dbReference>
<dbReference type="InterPro" id="IPR002347">
    <property type="entry name" value="SDR_fam"/>
</dbReference>